<protein>
    <recommendedName>
        <fullName evidence="3">Histone acetyltransferase</fullName>
    </recommendedName>
</protein>
<dbReference type="KEGG" id="csv:101219225"/>
<reference evidence="1 2" key="4">
    <citation type="journal article" date="2011" name="BMC Genomics">
        <title>RNA-Seq improves annotation of protein-coding genes in the cucumber genome.</title>
        <authorList>
            <person name="Li Z."/>
            <person name="Zhang Z."/>
            <person name="Yan P."/>
            <person name="Huang S."/>
            <person name="Fei Z."/>
            <person name="Lin K."/>
        </authorList>
    </citation>
    <scope>NUCLEOTIDE SEQUENCE [LARGE SCALE GENOMIC DNA]</scope>
    <source>
        <strain evidence="2">cv. 9930</strain>
    </source>
</reference>
<reference evidence="1 2" key="2">
    <citation type="journal article" date="2009" name="PLoS ONE">
        <title>An integrated genetic and cytogenetic map of the cucumber genome.</title>
        <authorList>
            <person name="Ren Y."/>
            <person name="Zhang Z."/>
            <person name="Liu J."/>
            <person name="Staub J.E."/>
            <person name="Han Y."/>
            <person name="Cheng Z."/>
            <person name="Li X."/>
            <person name="Lu J."/>
            <person name="Miao H."/>
            <person name="Kang H."/>
            <person name="Xie B."/>
            <person name="Gu X."/>
            <person name="Wang X."/>
            <person name="Du Y."/>
            <person name="Jin W."/>
            <person name="Huang S."/>
        </authorList>
    </citation>
    <scope>NUCLEOTIDE SEQUENCE [LARGE SCALE GENOMIC DNA]</scope>
    <source>
        <strain evidence="2">cv. 9930</strain>
    </source>
</reference>
<dbReference type="Proteomes" id="UP000029981">
    <property type="component" value="Chromosome 3"/>
</dbReference>
<dbReference type="PANTHER" id="PTHR35300">
    <property type="entry name" value="COACTIVATOR CBP, KIX DOMAIN-CONTAINING PROTEIN-RELATED"/>
    <property type="match status" value="1"/>
</dbReference>
<organism evidence="1 2">
    <name type="scientific">Cucumis sativus</name>
    <name type="common">Cucumber</name>
    <dbReference type="NCBI Taxonomy" id="3659"/>
    <lineage>
        <taxon>Eukaryota</taxon>
        <taxon>Viridiplantae</taxon>
        <taxon>Streptophyta</taxon>
        <taxon>Embryophyta</taxon>
        <taxon>Tracheophyta</taxon>
        <taxon>Spermatophyta</taxon>
        <taxon>Magnoliopsida</taxon>
        <taxon>eudicotyledons</taxon>
        <taxon>Gunneridae</taxon>
        <taxon>Pentapetalae</taxon>
        <taxon>rosids</taxon>
        <taxon>fabids</taxon>
        <taxon>Cucurbitales</taxon>
        <taxon>Cucurbitaceae</taxon>
        <taxon>Benincaseae</taxon>
        <taxon>Cucumis</taxon>
    </lineage>
</organism>
<evidence type="ECO:0008006" key="3">
    <source>
        <dbReference type="Google" id="ProtNLM"/>
    </source>
</evidence>
<name>A0A0A0LHA1_CUCSA</name>
<proteinExistence type="predicted"/>
<sequence length="355" mass="40413">MPPRTGCRPFECVRRAWHSERHQPIRGSLIQEIFRVVSEVHCCATKKNKEWQEKLPIVVLKAEEILYSKADSEAEYMDVTTLWTRINEAINTIIRLDKDAETGEFLHPCIEAALYLGCTPRRSSKSNRGSNLRGYLNSCTPQVLDTSPNFTNPIRPTVLSSQHLSHCPNLSKQTRNVPKSGMENQKHVGVPSTNLTSTVYKNICPSIRNRQFLTETVAGWDMFSLCPLYQGRNQHVRDIEIQPNPVYNNPSFSGPAPFKYFHSNDVIPPRNNRVDLVNSTTLHKQQKTTCDLSLRLGSLFVPHPSIDDNQSKMINNIDANTSQKQITSSSDRSFQLDKTFPFFPLHGTYDALDFH</sequence>
<dbReference type="AlphaFoldDB" id="A0A0A0LHA1"/>
<dbReference type="EMBL" id="CM002924">
    <property type="protein sequence ID" value="KGN60097.1"/>
    <property type="molecule type" value="Genomic_DNA"/>
</dbReference>
<evidence type="ECO:0000313" key="2">
    <source>
        <dbReference type="Proteomes" id="UP000029981"/>
    </source>
</evidence>
<reference evidence="1 2" key="3">
    <citation type="journal article" date="2010" name="BMC Genomics">
        <title>Transcriptome sequencing and comparative analysis of cucumber flowers with different sex types.</title>
        <authorList>
            <person name="Guo S."/>
            <person name="Zheng Y."/>
            <person name="Joung J.G."/>
            <person name="Liu S."/>
            <person name="Zhang Z."/>
            <person name="Crasta O.R."/>
            <person name="Sobral B.W."/>
            <person name="Xu Y."/>
            <person name="Huang S."/>
            <person name="Fei Z."/>
        </authorList>
    </citation>
    <scope>NUCLEOTIDE SEQUENCE [LARGE SCALE GENOMIC DNA]</scope>
    <source>
        <strain evidence="2">cv. 9930</strain>
    </source>
</reference>
<gene>
    <name evidence="1" type="ORF">Csa_3G878170</name>
</gene>
<reference evidence="1 2" key="1">
    <citation type="journal article" date="2009" name="Nat. Genet.">
        <title>The genome of the cucumber, Cucumis sativus L.</title>
        <authorList>
            <person name="Huang S."/>
            <person name="Li R."/>
            <person name="Zhang Z."/>
            <person name="Li L."/>
            <person name="Gu X."/>
            <person name="Fan W."/>
            <person name="Lucas W.J."/>
            <person name="Wang X."/>
            <person name="Xie B."/>
            <person name="Ni P."/>
            <person name="Ren Y."/>
            <person name="Zhu H."/>
            <person name="Li J."/>
            <person name="Lin K."/>
            <person name="Jin W."/>
            <person name="Fei Z."/>
            <person name="Li G."/>
            <person name="Staub J."/>
            <person name="Kilian A."/>
            <person name="van der Vossen E.A."/>
            <person name="Wu Y."/>
            <person name="Guo J."/>
            <person name="He J."/>
            <person name="Jia Z."/>
            <person name="Ren Y."/>
            <person name="Tian G."/>
            <person name="Lu Y."/>
            <person name="Ruan J."/>
            <person name="Qian W."/>
            <person name="Wang M."/>
            <person name="Huang Q."/>
            <person name="Li B."/>
            <person name="Xuan Z."/>
            <person name="Cao J."/>
            <person name="Asan"/>
            <person name="Wu Z."/>
            <person name="Zhang J."/>
            <person name="Cai Q."/>
            <person name="Bai Y."/>
            <person name="Zhao B."/>
            <person name="Han Y."/>
            <person name="Li Y."/>
            <person name="Li X."/>
            <person name="Wang S."/>
            <person name="Shi Q."/>
            <person name="Liu S."/>
            <person name="Cho W.K."/>
            <person name="Kim J.Y."/>
            <person name="Xu Y."/>
            <person name="Heller-Uszynska K."/>
            <person name="Miao H."/>
            <person name="Cheng Z."/>
            <person name="Zhang S."/>
            <person name="Wu J."/>
            <person name="Yang Y."/>
            <person name="Kang H."/>
            <person name="Li M."/>
            <person name="Liang H."/>
            <person name="Ren X."/>
            <person name="Shi Z."/>
            <person name="Wen M."/>
            <person name="Jian M."/>
            <person name="Yang H."/>
            <person name="Zhang G."/>
            <person name="Yang Z."/>
            <person name="Chen R."/>
            <person name="Liu S."/>
            <person name="Li J."/>
            <person name="Ma L."/>
            <person name="Liu H."/>
            <person name="Zhou Y."/>
            <person name="Zhao J."/>
            <person name="Fang X."/>
            <person name="Li G."/>
            <person name="Fang L."/>
            <person name="Li Y."/>
            <person name="Liu D."/>
            <person name="Zheng H."/>
            <person name="Zhang Y."/>
            <person name="Qin N."/>
            <person name="Li Z."/>
            <person name="Yang G."/>
            <person name="Yang S."/>
            <person name="Bolund L."/>
            <person name="Kristiansen K."/>
            <person name="Zheng H."/>
            <person name="Li S."/>
            <person name="Zhang X."/>
            <person name="Yang H."/>
            <person name="Wang J."/>
            <person name="Sun R."/>
            <person name="Zhang B."/>
            <person name="Jiang S."/>
            <person name="Wang J."/>
            <person name="Du Y."/>
            <person name="Li S."/>
        </authorList>
    </citation>
    <scope>NUCLEOTIDE SEQUENCE [LARGE SCALE GENOMIC DNA]</scope>
    <source>
        <strain evidence="2">cv. 9930</strain>
    </source>
</reference>
<dbReference type="Gramene" id="KGN60097">
    <property type="protein sequence ID" value="KGN60097"/>
    <property type="gene ID" value="Csa_3G878170"/>
</dbReference>
<dbReference type="STRING" id="3659.A0A0A0LHA1"/>
<dbReference type="eggNOG" id="ENOG502QSKZ">
    <property type="taxonomic scope" value="Eukaryota"/>
</dbReference>
<keyword evidence="2" id="KW-1185">Reference proteome</keyword>
<accession>A0A0A0LHA1</accession>
<dbReference type="OrthoDB" id="1937968at2759"/>
<evidence type="ECO:0000313" key="1">
    <source>
        <dbReference type="EMBL" id="KGN60097.1"/>
    </source>
</evidence>
<dbReference type="PANTHER" id="PTHR35300:SF5">
    <property type="entry name" value="HISTONE ACETYLTRANSFERASE"/>
    <property type="match status" value="1"/>
</dbReference>